<evidence type="ECO:0000313" key="2">
    <source>
        <dbReference type="Proteomes" id="UP000177369"/>
    </source>
</evidence>
<proteinExistence type="predicted"/>
<organism evidence="1 2">
    <name type="scientific">Candidatus Curtissbacteria bacterium RIFCSPHIGHO2_02_FULL_40_16b</name>
    <dbReference type="NCBI Taxonomy" id="1797714"/>
    <lineage>
        <taxon>Bacteria</taxon>
        <taxon>Candidatus Curtissiibacteriota</taxon>
    </lineage>
</organism>
<gene>
    <name evidence="1" type="ORF">A3D04_00650</name>
</gene>
<dbReference type="AlphaFoldDB" id="A0A1F5G8X2"/>
<sequence>MSVKIEGNITTIIEKEAEGGEPVILIWSINNTPVKAIYIDKALGKIYSKGDVLYKRQKSN</sequence>
<reference evidence="1 2" key="1">
    <citation type="journal article" date="2016" name="Nat. Commun.">
        <title>Thousands of microbial genomes shed light on interconnected biogeochemical processes in an aquifer system.</title>
        <authorList>
            <person name="Anantharaman K."/>
            <person name="Brown C.T."/>
            <person name="Hug L.A."/>
            <person name="Sharon I."/>
            <person name="Castelle C.J."/>
            <person name="Probst A.J."/>
            <person name="Thomas B.C."/>
            <person name="Singh A."/>
            <person name="Wilkins M.J."/>
            <person name="Karaoz U."/>
            <person name="Brodie E.L."/>
            <person name="Williams K.H."/>
            <person name="Hubbard S.S."/>
            <person name="Banfield J.F."/>
        </authorList>
    </citation>
    <scope>NUCLEOTIDE SEQUENCE [LARGE SCALE GENOMIC DNA]</scope>
</reference>
<accession>A0A1F5G8X2</accession>
<dbReference type="Proteomes" id="UP000177369">
    <property type="component" value="Unassembled WGS sequence"/>
</dbReference>
<name>A0A1F5G8X2_9BACT</name>
<evidence type="ECO:0000313" key="1">
    <source>
        <dbReference type="EMBL" id="OGD88275.1"/>
    </source>
</evidence>
<dbReference type="STRING" id="1797714.A3D04_00650"/>
<protein>
    <submittedName>
        <fullName evidence="1">Uncharacterized protein</fullName>
    </submittedName>
</protein>
<comment type="caution">
    <text evidence="1">The sequence shown here is derived from an EMBL/GenBank/DDBJ whole genome shotgun (WGS) entry which is preliminary data.</text>
</comment>
<dbReference type="EMBL" id="MFBD01000033">
    <property type="protein sequence ID" value="OGD88275.1"/>
    <property type="molecule type" value="Genomic_DNA"/>
</dbReference>